<feature type="domain" description="Origin recognition complex subunit 3 insertion" evidence="12">
    <location>
        <begin position="353"/>
        <end position="612"/>
    </location>
</feature>
<comment type="caution">
    <text evidence="13">The sequence shown here is derived from an EMBL/GenBank/DDBJ whole genome shotgun (WGS) entry which is preliminary data.</text>
</comment>
<evidence type="ECO:0000256" key="9">
    <source>
        <dbReference type="ARBA" id="ARBA00045241"/>
    </source>
</evidence>
<feature type="domain" description="Origin recognition complex subunit 3 winged helix C-terminal" evidence="11">
    <location>
        <begin position="625"/>
        <end position="734"/>
    </location>
</feature>
<comment type="subcellular location">
    <subcellularLocation>
        <location evidence="1">Nucleus</location>
    </subcellularLocation>
</comment>
<sequence>MEATVSVSKGVFLFKNGWKKTKQRSKTATLFESKFINEPWYSIFKSNWNTIENEIQDLNRRTYSMLLNDIVSYVKSFSKSRESCELDDGIIPSATLLTGVNQPDHVSQFEALLNKIREDVTPHIAMVNSQDAPTVKHLIENSVWQLIHGHETADYEDEDLDESINNITKGKKLKKSHCTMTTLKKWYHEMYYNNMNLSPKKKRKSNTTKSLVVVVPDFESFNCNVLQDFVMIISSYISSLPIVFIFGVATSVSALHKSFPYHVSSKLLIKVFHSHSSPVYMNQVLEDIFLTHSSPFHVSGRALELLTDVFLFYDFSVTGLIQSVKYCMMEHYYGDNMKSLCCKREEIDDTVFVLTAEDLENIRHLPSFRPFLESQDCRARISLFEDDNFLRDTLCEQLNRLHDYLYSFYTCLRLFSAFVKDLPKNVLGKSVREMYTKCAAECITETAGFKECMQLLNFQSQVKLVESIKGALKVINTALQNDPSVVPLRMTPSKNNLLKEDALVLNESLGTNFLKSVRVHLTIFLRNVQNASTEATVTVNDADENEDVEMVTTPGNRYKLKEKLLKATQREKIPSEYEMIRSRLVNYLEKVFHKGLQPPHTQPFHEIFFFSDVASVKKQIVGSPRGAVHTALSNPEHYLQCNCCHLPTIDSTTSTLPDISLVYKLHRECGKHINLYDWLQAFASVVEPTADDEERRTVDPHIQVRFTRAVAELQFLGFIKTSKRKTDHVMRLTW</sequence>
<dbReference type="PANTHER" id="PTHR12748">
    <property type="entry name" value="ORIGIN RECOGNITION COMPLEX SUBUNIT 3"/>
    <property type="match status" value="1"/>
</dbReference>
<evidence type="ECO:0000256" key="4">
    <source>
        <dbReference type="ARBA" id="ARBA00022553"/>
    </source>
</evidence>
<dbReference type="Pfam" id="PF19675">
    <property type="entry name" value="ORC3_ins"/>
    <property type="match status" value="1"/>
</dbReference>
<dbReference type="InterPro" id="IPR045663">
    <property type="entry name" value="ORC3_ins"/>
</dbReference>
<keyword evidence="5" id="KW-0235">DNA replication</keyword>
<evidence type="ECO:0000256" key="8">
    <source>
        <dbReference type="ARBA" id="ARBA00026084"/>
    </source>
</evidence>
<dbReference type="Pfam" id="PF07034">
    <property type="entry name" value="ORC3_N"/>
    <property type="match status" value="1"/>
</dbReference>
<dbReference type="PANTHER" id="PTHR12748:SF0">
    <property type="entry name" value="ORIGIN RECOGNITION COMPLEX SUBUNIT 3"/>
    <property type="match status" value="1"/>
</dbReference>
<evidence type="ECO:0000256" key="7">
    <source>
        <dbReference type="ARBA" id="ARBA00023242"/>
    </source>
</evidence>
<feature type="domain" description="Origin recognition complex subunit 3 N-terminal" evidence="10">
    <location>
        <begin position="3"/>
        <end position="337"/>
    </location>
</feature>
<name>A0ABQ7Q2N0_PLUXY</name>
<keyword evidence="14" id="KW-1185">Reference proteome</keyword>
<dbReference type="Proteomes" id="UP000823941">
    <property type="component" value="Chromosome 22"/>
</dbReference>
<evidence type="ECO:0000256" key="1">
    <source>
        <dbReference type="ARBA" id="ARBA00004123"/>
    </source>
</evidence>
<keyword evidence="4" id="KW-0597">Phosphoprotein</keyword>
<accession>A0ABQ7Q2N0</accession>
<evidence type="ECO:0000259" key="12">
    <source>
        <dbReference type="Pfam" id="PF19675"/>
    </source>
</evidence>
<evidence type="ECO:0000256" key="5">
    <source>
        <dbReference type="ARBA" id="ARBA00022705"/>
    </source>
</evidence>
<gene>
    <name evidence="13" type="ORF">JYU34_016435</name>
</gene>
<evidence type="ECO:0000313" key="13">
    <source>
        <dbReference type="EMBL" id="KAG7299474.1"/>
    </source>
</evidence>
<proteinExistence type="inferred from homology"/>
<dbReference type="Pfam" id="PF18137">
    <property type="entry name" value="WHD_ORC"/>
    <property type="match status" value="1"/>
</dbReference>
<evidence type="ECO:0000256" key="6">
    <source>
        <dbReference type="ARBA" id="ARBA00023125"/>
    </source>
</evidence>
<dbReference type="InterPro" id="IPR020795">
    <property type="entry name" value="ORC3"/>
</dbReference>
<dbReference type="InterPro" id="IPR040855">
    <property type="entry name" value="ORC_WH_C"/>
</dbReference>
<keyword evidence="7" id="KW-0539">Nucleus</keyword>
<keyword evidence="6" id="KW-0238">DNA-binding</keyword>
<evidence type="ECO:0000256" key="2">
    <source>
        <dbReference type="ARBA" id="ARBA00010977"/>
    </source>
</evidence>
<evidence type="ECO:0000256" key="3">
    <source>
        <dbReference type="ARBA" id="ARBA00019085"/>
    </source>
</evidence>
<evidence type="ECO:0000313" key="14">
    <source>
        <dbReference type="Proteomes" id="UP000823941"/>
    </source>
</evidence>
<protein>
    <recommendedName>
        <fullName evidence="3">Origin recognition complex subunit 3</fullName>
    </recommendedName>
</protein>
<evidence type="ECO:0000259" key="10">
    <source>
        <dbReference type="Pfam" id="PF07034"/>
    </source>
</evidence>
<dbReference type="EMBL" id="JAHIBW010000022">
    <property type="protein sequence ID" value="KAG7299474.1"/>
    <property type="molecule type" value="Genomic_DNA"/>
</dbReference>
<dbReference type="InterPro" id="IPR045667">
    <property type="entry name" value="ORC3_N"/>
</dbReference>
<evidence type="ECO:0000259" key="11">
    <source>
        <dbReference type="Pfam" id="PF18137"/>
    </source>
</evidence>
<comment type="similarity">
    <text evidence="2">Belongs to the ORC3 family.</text>
</comment>
<dbReference type="CDD" id="cd20704">
    <property type="entry name" value="Orc3"/>
    <property type="match status" value="2"/>
</dbReference>
<reference evidence="13 14" key="1">
    <citation type="submission" date="2021-06" db="EMBL/GenBank/DDBJ databases">
        <title>A haploid diamondback moth (Plutella xylostella L.) genome assembly resolves 31 chromosomes and identifies a diamide resistance mutation.</title>
        <authorList>
            <person name="Ward C.M."/>
            <person name="Perry K.D."/>
            <person name="Baker G."/>
            <person name="Powis K."/>
            <person name="Heckel D.G."/>
            <person name="Baxter S.W."/>
        </authorList>
    </citation>
    <scope>NUCLEOTIDE SEQUENCE [LARGE SCALE GENOMIC DNA]</scope>
    <source>
        <strain evidence="13 14">LV</strain>
        <tissue evidence="13">Single pupa</tissue>
    </source>
</reference>
<comment type="function">
    <text evidence="9">Component of the origin recognition complex (ORC) that binds origins of replication. DNA-binding is ATP-dependent. The specific DNA sequences that define origins of replication have not been identified yet. ORC is required to assemble the pre-replication complex necessary to initiate DNA replication. Binds histone H3 and H4 trimethylation marks H3K9me3, H3K27me3 and H4K20me3.</text>
</comment>
<organism evidence="13 14">
    <name type="scientific">Plutella xylostella</name>
    <name type="common">Diamondback moth</name>
    <name type="synonym">Plutella maculipennis</name>
    <dbReference type="NCBI Taxonomy" id="51655"/>
    <lineage>
        <taxon>Eukaryota</taxon>
        <taxon>Metazoa</taxon>
        <taxon>Ecdysozoa</taxon>
        <taxon>Arthropoda</taxon>
        <taxon>Hexapoda</taxon>
        <taxon>Insecta</taxon>
        <taxon>Pterygota</taxon>
        <taxon>Neoptera</taxon>
        <taxon>Endopterygota</taxon>
        <taxon>Lepidoptera</taxon>
        <taxon>Glossata</taxon>
        <taxon>Ditrysia</taxon>
        <taxon>Yponomeutoidea</taxon>
        <taxon>Plutellidae</taxon>
        <taxon>Plutella</taxon>
    </lineage>
</organism>
<comment type="subunit">
    <text evidence="8">Component of ORC, a complex composed of at least 6 subunits: ORC1, ORC2, ORC3, ORC4, ORC5 and ORC6. ORC is regulated in a cell-cycle dependent manner. It is sequentially assembled at the exit from anaphase of mitosis and disassembled as cells enter S phase.</text>
</comment>